<evidence type="ECO:0000313" key="2">
    <source>
        <dbReference type="Proteomes" id="UP001066276"/>
    </source>
</evidence>
<keyword evidence="2" id="KW-1185">Reference proteome</keyword>
<organism evidence="1 2">
    <name type="scientific">Pleurodeles waltl</name>
    <name type="common">Iberian ribbed newt</name>
    <dbReference type="NCBI Taxonomy" id="8319"/>
    <lineage>
        <taxon>Eukaryota</taxon>
        <taxon>Metazoa</taxon>
        <taxon>Chordata</taxon>
        <taxon>Craniata</taxon>
        <taxon>Vertebrata</taxon>
        <taxon>Euteleostomi</taxon>
        <taxon>Amphibia</taxon>
        <taxon>Batrachia</taxon>
        <taxon>Caudata</taxon>
        <taxon>Salamandroidea</taxon>
        <taxon>Salamandridae</taxon>
        <taxon>Pleurodelinae</taxon>
        <taxon>Pleurodeles</taxon>
    </lineage>
</organism>
<evidence type="ECO:0000313" key="1">
    <source>
        <dbReference type="EMBL" id="KAJ1116213.1"/>
    </source>
</evidence>
<name>A0AAV7NJD4_PLEWA</name>
<dbReference type="Proteomes" id="UP001066276">
    <property type="component" value="Chromosome 8"/>
</dbReference>
<dbReference type="AlphaFoldDB" id="A0AAV7NJD4"/>
<reference evidence="1" key="1">
    <citation type="journal article" date="2022" name="bioRxiv">
        <title>Sequencing and chromosome-scale assembly of the giantPleurodeles waltlgenome.</title>
        <authorList>
            <person name="Brown T."/>
            <person name="Elewa A."/>
            <person name="Iarovenko S."/>
            <person name="Subramanian E."/>
            <person name="Araus A.J."/>
            <person name="Petzold A."/>
            <person name="Susuki M."/>
            <person name="Suzuki K.-i.T."/>
            <person name="Hayashi T."/>
            <person name="Toyoda A."/>
            <person name="Oliveira C."/>
            <person name="Osipova E."/>
            <person name="Leigh N.D."/>
            <person name="Simon A."/>
            <person name="Yun M.H."/>
        </authorList>
    </citation>
    <scope>NUCLEOTIDE SEQUENCE</scope>
    <source>
        <strain evidence="1">20211129_DDA</strain>
        <tissue evidence="1">Liver</tissue>
    </source>
</reference>
<dbReference type="EMBL" id="JANPWB010000012">
    <property type="protein sequence ID" value="KAJ1116213.1"/>
    <property type="molecule type" value="Genomic_DNA"/>
</dbReference>
<dbReference type="SUPFAM" id="SSF56219">
    <property type="entry name" value="DNase I-like"/>
    <property type="match status" value="1"/>
</dbReference>
<protein>
    <submittedName>
        <fullName evidence="1">Uncharacterized protein</fullName>
    </submittedName>
</protein>
<comment type="caution">
    <text evidence="1">The sequence shown here is derived from an EMBL/GenBank/DDBJ whole genome shotgun (WGS) entry which is preliminary data.</text>
</comment>
<proteinExistence type="predicted"/>
<dbReference type="Gene3D" id="3.60.10.10">
    <property type="entry name" value="Endonuclease/exonuclease/phosphatase"/>
    <property type="match status" value="1"/>
</dbReference>
<accession>A0AAV7NJD4</accession>
<sequence>MVGCGLLVYRALDVEEICFLNVYAPSANDAEFYEIVESELTPYVGVLLIWSGDFNCLLDGMLDQRPPQLGMKPHMVQRTFD</sequence>
<dbReference type="InterPro" id="IPR036691">
    <property type="entry name" value="Endo/exonu/phosph_ase_sf"/>
</dbReference>
<gene>
    <name evidence="1" type="ORF">NDU88_004431</name>
</gene>